<organism evidence="2 3">
    <name type="scientific">Strigops habroptila</name>
    <name type="common">Kakapo</name>
    <dbReference type="NCBI Taxonomy" id="2489341"/>
    <lineage>
        <taxon>Eukaryota</taxon>
        <taxon>Metazoa</taxon>
        <taxon>Chordata</taxon>
        <taxon>Craniata</taxon>
        <taxon>Vertebrata</taxon>
        <taxon>Euteleostomi</taxon>
        <taxon>Archelosauria</taxon>
        <taxon>Archosauria</taxon>
        <taxon>Dinosauria</taxon>
        <taxon>Saurischia</taxon>
        <taxon>Theropoda</taxon>
        <taxon>Coelurosauria</taxon>
        <taxon>Aves</taxon>
        <taxon>Neognathae</taxon>
        <taxon>Neoaves</taxon>
        <taxon>Telluraves</taxon>
        <taxon>Australaves</taxon>
        <taxon>Psittaciformes</taxon>
        <taxon>Psittacidae</taxon>
        <taxon>Strigops</taxon>
    </lineage>
</organism>
<protein>
    <submittedName>
        <fullName evidence="2">Uncharacterized protein</fullName>
    </submittedName>
</protein>
<dbReference type="Ensembl" id="ENSSHBT00005028129.1">
    <property type="protein sequence ID" value="ENSSHBP00005023620.1"/>
    <property type="gene ID" value="ENSSHBG00005019816.1"/>
</dbReference>
<reference evidence="2" key="3">
    <citation type="submission" date="2025-09" db="UniProtKB">
        <authorList>
            <consortium name="Ensembl"/>
        </authorList>
    </citation>
    <scope>IDENTIFICATION</scope>
</reference>
<reference evidence="2" key="2">
    <citation type="submission" date="2025-08" db="UniProtKB">
        <authorList>
            <consortium name="Ensembl"/>
        </authorList>
    </citation>
    <scope>IDENTIFICATION</scope>
</reference>
<feature type="compositionally biased region" description="Pro residues" evidence="1">
    <location>
        <begin position="46"/>
        <end position="55"/>
    </location>
</feature>
<evidence type="ECO:0000313" key="2">
    <source>
        <dbReference type="Ensembl" id="ENSSHBP00005023620.1"/>
    </source>
</evidence>
<reference evidence="2 3" key="1">
    <citation type="submission" date="2019-11" db="EMBL/GenBank/DDBJ databases">
        <title>Strigops habroptila (kakapo) genome, bStrHab1, primary haplotype, v2.</title>
        <authorList>
            <person name="Jarvis E.D."/>
            <person name="Howard J."/>
            <person name="Rhie A."/>
            <person name="Phillippy A."/>
            <person name="Korlach J."/>
            <person name="Digby A."/>
            <person name="Iorns D."/>
            <person name="Eason D."/>
            <person name="Robertson B."/>
            <person name="Raemaekers T."/>
            <person name="Howe K."/>
            <person name="Lewin H."/>
            <person name="Damas J."/>
            <person name="Hastie A."/>
            <person name="Tracey A."/>
            <person name="Chow W."/>
            <person name="Fedrigo O."/>
        </authorList>
    </citation>
    <scope>NUCLEOTIDE SEQUENCE [LARGE SCALE GENOMIC DNA]</scope>
</reference>
<accession>A0A672V825</accession>
<dbReference type="InParanoid" id="A0A672V825"/>
<evidence type="ECO:0000313" key="3">
    <source>
        <dbReference type="Proteomes" id="UP000472266"/>
    </source>
</evidence>
<keyword evidence="3" id="KW-1185">Reference proteome</keyword>
<name>A0A672V825_STRHB</name>
<evidence type="ECO:0000256" key="1">
    <source>
        <dbReference type="SAM" id="MobiDB-lite"/>
    </source>
</evidence>
<sequence>VSCQHLTHPKTQAPPFCTPISPPKPTPHLAPRCTPKCPPLRLHTPTSPPKPPSSSPAPTCGPASSAPHPWGGWGVCALHCARAGGLHREPYTGRLRTGNGVSSFGSCCVQ</sequence>
<feature type="compositionally biased region" description="Pro residues" evidence="1">
    <location>
        <begin position="16"/>
        <end position="28"/>
    </location>
</feature>
<dbReference type="Proteomes" id="UP000472266">
    <property type="component" value="Chromosome 16"/>
</dbReference>
<dbReference type="AlphaFoldDB" id="A0A672V825"/>
<feature type="region of interest" description="Disordered" evidence="1">
    <location>
        <begin position="1"/>
        <end position="65"/>
    </location>
</feature>
<proteinExistence type="predicted"/>